<dbReference type="RefSeq" id="WP_232137177.1">
    <property type="nucleotide sequence ID" value="NZ_CP089507.1"/>
</dbReference>
<sequence>MAIYHTRVKVFSRSKGHSAVAAAAYRAGLALLDKMTGVRHDYTRRGGVVANLCLAPKGAPEWAVDPTRVWGAAQDAERRKDAALAREFEISLPHELDDAQRLKLVEAIGQALIDRYGFAIQASIHAPDPPDGLNHHCHFLATTRRMGESGLGEKTRELDGGAEGRRQVEWVRALVAEKINDHLERAGQTERVDHRRLDVQALDALSRGDLEAAARLSRRPTLHEGKAATAARKRGVITERREVNDSIKRANADRLEDRLAQLRREGRLMSTPAGHSHAAAVSERRAQVALPTTRPQAPISDLASTVRFAASVRKVSYRTGDKVADTLAMEQREREAEIERLMLECARIYLDNLNASLRAVLRGMASILLEPKAISQFHGSSRRLLSDVKDLHGAMVRAERDTSRFRRRMAIQDRAEHDLSSAKLELDQFDTDQPKAGLWTRREWAERRRRKAERVADLSQACAEATAATNPAAQVRYKRKADESLHALAWAGKQFASNYLMQLSSSLSLPEETASDELDEELSGAKKKGRRRVSQKPGVQVPPPAKFIPGTGPRARI</sequence>
<dbReference type="Pfam" id="PF03389">
    <property type="entry name" value="MobA_MobL"/>
    <property type="match status" value="1"/>
</dbReference>
<dbReference type="EMBL" id="JAJQKU010000004">
    <property type="protein sequence ID" value="MCD9098020.1"/>
    <property type="molecule type" value="Genomic_DNA"/>
</dbReference>
<dbReference type="Gene3D" id="3.30.930.30">
    <property type="match status" value="1"/>
</dbReference>
<keyword evidence="2" id="KW-0184">Conjugation</keyword>
<feature type="compositionally biased region" description="Acidic residues" evidence="3">
    <location>
        <begin position="513"/>
        <end position="522"/>
    </location>
</feature>
<feature type="region of interest" description="Disordered" evidence="3">
    <location>
        <begin position="510"/>
        <end position="557"/>
    </location>
</feature>
<dbReference type="InterPro" id="IPR005053">
    <property type="entry name" value="MobA_MobL"/>
</dbReference>
<feature type="compositionally biased region" description="Basic residues" evidence="3">
    <location>
        <begin position="525"/>
        <end position="534"/>
    </location>
</feature>
<evidence type="ECO:0000256" key="3">
    <source>
        <dbReference type="SAM" id="MobiDB-lite"/>
    </source>
</evidence>
<comment type="similarity">
    <text evidence="1">Belongs to the MobA/MobL family.</text>
</comment>
<gene>
    <name evidence="5" type="ORF">LTT95_13835</name>
</gene>
<proteinExistence type="inferred from homology"/>
<keyword evidence="6" id="KW-1185">Reference proteome</keyword>
<protein>
    <submittedName>
        <fullName evidence="5">MobA/MobL family protein</fullName>
    </submittedName>
</protein>
<dbReference type="Proteomes" id="UP001430360">
    <property type="component" value="Unassembled WGS sequence"/>
</dbReference>
<reference evidence="5" key="1">
    <citation type="submission" date="2021-12" db="EMBL/GenBank/DDBJ databases">
        <authorList>
            <person name="Ulrich A."/>
        </authorList>
    </citation>
    <scope>NUCLEOTIDE SEQUENCE</scope>
    <source>
        <strain evidence="5">A1P009</strain>
    </source>
</reference>
<evidence type="ECO:0000259" key="4">
    <source>
        <dbReference type="Pfam" id="PF03389"/>
    </source>
</evidence>
<organism evidence="5 6">
    <name type="scientific">Luteimonas fraxinea</name>
    <dbReference type="NCBI Taxonomy" id="2901869"/>
    <lineage>
        <taxon>Bacteria</taxon>
        <taxon>Pseudomonadati</taxon>
        <taxon>Pseudomonadota</taxon>
        <taxon>Gammaproteobacteria</taxon>
        <taxon>Lysobacterales</taxon>
        <taxon>Lysobacteraceae</taxon>
        <taxon>Luteimonas</taxon>
    </lineage>
</organism>
<feature type="domain" description="MobA/MobL protein" evidence="4">
    <location>
        <begin position="18"/>
        <end position="207"/>
    </location>
</feature>
<reference evidence="5" key="2">
    <citation type="journal article" date="2022" name="Syst. Appl. Microbiol.">
        <title>Physiological and genomic characterisation of Luteimonas fraxinea sp. nov., a bacterial species associated with trees tolerant to ash dieback.</title>
        <authorList>
            <person name="Ulrich K."/>
            <person name="Becker R."/>
            <person name="Behrendt U."/>
            <person name="Kube M."/>
            <person name="Schneck V."/>
            <person name="Ulrich A."/>
        </authorList>
    </citation>
    <scope>NUCLEOTIDE SEQUENCE</scope>
    <source>
        <strain evidence="5">A1P009</strain>
    </source>
</reference>
<evidence type="ECO:0000313" key="5">
    <source>
        <dbReference type="EMBL" id="MCD9098020.1"/>
    </source>
</evidence>
<comment type="caution">
    <text evidence="5">The sequence shown here is derived from an EMBL/GenBank/DDBJ whole genome shotgun (WGS) entry which is preliminary data.</text>
</comment>
<evidence type="ECO:0000313" key="6">
    <source>
        <dbReference type="Proteomes" id="UP001430360"/>
    </source>
</evidence>
<evidence type="ECO:0000256" key="1">
    <source>
        <dbReference type="ARBA" id="ARBA00010873"/>
    </source>
</evidence>
<name>A0ABS8UHQ5_9GAMM</name>
<accession>A0ABS8UHQ5</accession>
<evidence type="ECO:0000256" key="2">
    <source>
        <dbReference type="ARBA" id="ARBA00022971"/>
    </source>
</evidence>